<evidence type="ECO:0000313" key="2">
    <source>
        <dbReference type="EMBL" id="KID86076.1"/>
    </source>
</evidence>
<gene>
    <name evidence="2" type="ORF">MGU_06768</name>
</gene>
<feature type="domain" description="DUF7580" evidence="1">
    <location>
        <begin position="180"/>
        <end position="556"/>
    </location>
</feature>
<dbReference type="Proteomes" id="UP000031192">
    <property type="component" value="Unassembled WGS sequence"/>
</dbReference>
<reference evidence="2 3" key="1">
    <citation type="journal article" date="2014" name="Proc. Natl. Acad. Sci. U.S.A.">
        <title>Trajectory and genomic determinants of fungal-pathogen speciation and host adaptation.</title>
        <authorList>
            <person name="Hu X."/>
            <person name="Xiao G."/>
            <person name="Zheng P."/>
            <person name="Shang Y."/>
            <person name="Su Y."/>
            <person name="Zhang X."/>
            <person name="Liu X."/>
            <person name="Zhan S."/>
            <person name="St Leger R.J."/>
            <person name="Wang C."/>
        </authorList>
    </citation>
    <scope>NUCLEOTIDE SEQUENCE [LARGE SCALE GENOMIC DNA]</scope>
    <source>
        <strain evidence="2 3">ARSEF 977</strain>
    </source>
</reference>
<proteinExistence type="predicted"/>
<comment type="caution">
    <text evidence="2">The sequence shown here is derived from an EMBL/GenBank/DDBJ whole genome shotgun (WGS) entry which is preliminary data.</text>
</comment>
<dbReference type="AlphaFoldDB" id="A0A0B4H8I7"/>
<dbReference type="HOGENOM" id="CLU_026305_4_0_1"/>
<dbReference type="InterPro" id="IPR056002">
    <property type="entry name" value="DUF7580"/>
</dbReference>
<name>A0A0B4H8I7_METGA</name>
<dbReference type="PANTHER" id="PTHR35186:SF4">
    <property type="entry name" value="PRION-INHIBITION AND PROPAGATION HELO DOMAIN-CONTAINING PROTEIN"/>
    <property type="match status" value="1"/>
</dbReference>
<dbReference type="PANTHER" id="PTHR35186">
    <property type="entry name" value="ANK_REP_REGION DOMAIN-CONTAINING PROTEIN"/>
    <property type="match status" value="1"/>
</dbReference>
<dbReference type="Pfam" id="PF24476">
    <property type="entry name" value="DUF7580"/>
    <property type="match status" value="1"/>
</dbReference>
<evidence type="ECO:0000313" key="3">
    <source>
        <dbReference type="Proteomes" id="UP000031192"/>
    </source>
</evidence>
<organism evidence="2 3">
    <name type="scientific">Metarhizium guizhouense (strain ARSEF 977)</name>
    <dbReference type="NCBI Taxonomy" id="1276136"/>
    <lineage>
        <taxon>Eukaryota</taxon>
        <taxon>Fungi</taxon>
        <taxon>Dikarya</taxon>
        <taxon>Ascomycota</taxon>
        <taxon>Pezizomycotina</taxon>
        <taxon>Sordariomycetes</taxon>
        <taxon>Hypocreomycetidae</taxon>
        <taxon>Hypocreales</taxon>
        <taxon>Clavicipitaceae</taxon>
        <taxon>Metarhizium</taxon>
    </lineage>
</organism>
<evidence type="ECO:0000259" key="1">
    <source>
        <dbReference type="Pfam" id="PF24476"/>
    </source>
</evidence>
<protein>
    <recommendedName>
        <fullName evidence="1">DUF7580 domain-containing protein</fullName>
    </recommendedName>
</protein>
<accession>A0A0B4H8I7</accession>
<dbReference type="EMBL" id="AZNH01000024">
    <property type="protein sequence ID" value="KID86076.1"/>
    <property type="molecule type" value="Genomic_DNA"/>
</dbReference>
<sequence>MAEAAGLVLGGIPLIIWALEKYAEPLEAFANYRTSIESLRASLVLQNKQFRSTLSSLGLGTEPSRQELQDCFYTKFPDTSHELIFIVQHMESLIGWLMKKLDIDFTEKANALPDKAQWEWRRVKHSLSKRKLNKVVQELRHLNEDLKRCLEKTEVPAEDDSHKIQHLKRRFNAERCNFIRQCIYSFHGALQSGFCCSCSEPHQAAIGLGWEGFESDAAKHFKVVISYGTNPQLEPSESWRKIQVTLDTRDEIPSLTPKLLTPSISSARAPSPASYLKSKKARFELPSHIRTPSPPPIWPVSSRESTIAPSMMSNEIVSLCDAICGGCHEWAPSGILKAPDKDKHQQFVLSHDQMDAAKVISAVSLKSLLSSHQHLARQQCSYFSTSAKQRYGIAASIAWSVLHLSGSPWLGDDWDKHQTKILIEKGQSGREMLSRHPYASYIFTSATTPKEPAMDDFKHLIPNRTIFALGIILIELCINKSFAEIQQTGERSCQSLLDSYETALRTLDDVYRVAGDSYGYAVERCVKFSFQGRDLYKDFDFAQFRQQFHDAVVAPVQATYLMFPDSHVSI</sequence>
<keyword evidence="3" id="KW-1185">Reference proteome</keyword>